<keyword evidence="2" id="KW-0406">Ion transport</keyword>
<evidence type="ECO:0000313" key="3">
    <source>
        <dbReference type="EnsemblMetazoa" id="ASIC001450-PA"/>
    </source>
</evidence>
<reference evidence="2 4" key="1">
    <citation type="journal article" date="2014" name="BMC Genomics">
        <title>Genome sequence of Anopheles sinensis provides insight into genetics basis of mosquito competence for malaria parasites.</title>
        <authorList>
            <person name="Zhou D."/>
            <person name="Zhang D."/>
            <person name="Ding G."/>
            <person name="Shi L."/>
            <person name="Hou Q."/>
            <person name="Ye Y."/>
            <person name="Xu Y."/>
            <person name="Zhou H."/>
            <person name="Xiong C."/>
            <person name="Li S."/>
            <person name="Yu J."/>
            <person name="Hong S."/>
            <person name="Yu X."/>
            <person name="Zou P."/>
            <person name="Chen C."/>
            <person name="Chang X."/>
            <person name="Wang W."/>
            <person name="Lv Y."/>
            <person name="Sun Y."/>
            <person name="Ma L."/>
            <person name="Shen B."/>
            <person name="Zhu C."/>
        </authorList>
    </citation>
    <scope>NUCLEOTIDE SEQUENCE [LARGE SCALE GENOMIC DNA]</scope>
</reference>
<dbReference type="EMBL" id="KE524352">
    <property type="protein sequence ID" value="KFB35275.1"/>
    <property type="molecule type" value="Genomic_DNA"/>
</dbReference>
<protein>
    <submittedName>
        <fullName evidence="2 3">G-protein-coupled inward rectifier potassium channel</fullName>
    </submittedName>
</protein>
<dbReference type="AlphaFoldDB" id="A0A084VBD1"/>
<evidence type="ECO:0000313" key="2">
    <source>
        <dbReference type="EMBL" id="KFB35275.1"/>
    </source>
</evidence>
<keyword evidence="2" id="KW-0813">Transport</keyword>
<name>A0A084VBD1_ANOSI</name>
<dbReference type="Proteomes" id="UP000030765">
    <property type="component" value="Unassembled WGS sequence"/>
</dbReference>
<dbReference type="EnsemblMetazoa" id="ASIC001450-RA">
    <property type="protein sequence ID" value="ASIC001450-PA"/>
    <property type="gene ID" value="ASIC001450"/>
</dbReference>
<keyword evidence="2" id="KW-0407">Ion channel</keyword>
<evidence type="ECO:0000256" key="1">
    <source>
        <dbReference type="SAM" id="MobiDB-lite"/>
    </source>
</evidence>
<dbReference type="EMBL" id="ATLV01006333">
    <property type="status" value="NOT_ANNOTATED_CDS"/>
    <property type="molecule type" value="Genomic_DNA"/>
</dbReference>
<evidence type="ECO:0000313" key="4">
    <source>
        <dbReference type="Proteomes" id="UP000030765"/>
    </source>
</evidence>
<gene>
    <name evidence="2" type="ORF">ZHAS_00001450</name>
</gene>
<organism evidence="2">
    <name type="scientific">Anopheles sinensis</name>
    <name type="common">Mosquito</name>
    <dbReference type="NCBI Taxonomy" id="74873"/>
    <lineage>
        <taxon>Eukaryota</taxon>
        <taxon>Metazoa</taxon>
        <taxon>Ecdysozoa</taxon>
        <taxon>Arthropoda</taxon>
        <taxon>Hexapoda</taxon>
        <taxon>Insecta</taxon>
        <taxon>Pterygota</taxon>
        <taxon>Neoptera</taxon>
        <taxon>Endopterygota</taxon>
        <taxon>Diptera</taxon>
        <taxon>Nematocera</taxon>
        <taxon>Culicoidea</taxon>
        <taxon>Culicidae</taxon>
        <taxon>Anophelinae</taxon>
        <taxon>Anopheles</taxon>
    </lineage>
</organism>
<dbReference type="GO" id="GO:0034220">
    <property type="term" value="P:monoatomic ion transmembrane transport"/>
    <property type="evidence" value="ECO:0007669"/>
    <property type="project" value="UniProtKB-KW"/>
</dbReference>
<keyword evidence="4" id="KW-1185">Reference proteome</keyword>
<proteinExistence type="predicted"/>
<dbReference type="VEuPathDB" id="VectorBase:ASIC001450"/>
<sequence length="286" mass="32283">MRHRISSSLEQNEMPSESRSAVEGAKGRRDKGALITTHGTARMLLHRGGIYGQQLVNAWFADFKTAEHVIVIPSRWLMGADVPTARVLLCQLLCAEMPWHAFAREKAREAVHSGTLLEPGSVLPNRLFDTVHYLSSNCDRKTTRYRGLAIQAARRCLDGWNTPPGACPHRWRWEHEFRQSVNQSQSKRFLRVLMPAMSPSNHRGECKQANNTRNNMVNPWPLVVIDRSRDASTTATNRPLGGECQQWNMRAVRGDESWHPLVCSCSSDPLANCHINRSGQQVRGVD</sequence>
<feature type="compositionally biased region" description="Polar residues" evidence="1">
    <location>
        <begin position="1"/>
        <end position="19"/>
    </location>
</feature>
<feature type="region of interest" description="Disordered" evidence="1">
    <location>
        <begin position="1"/>
        <end position="32"/>
    </location>
</feature>
<reference evidence="3" key="2">
    <citation type="submission" date="2020-05" db="UniProtKB">
        <authorList>
            <consortium name="EnsemblMetazoa"/>
        </authorList>
    </citation>
    <scope>IDENTIFICATION</scope>
</reference>
<accession>A0A084VBD1</accession>